<keyword evidence="6" id="KW-1185">Reference proteome</keyword>
<evidence type="ECO:0000256" key="3">
    <source>
        <dbReference type="ARBA" id="ARBA00023163"/>
    </source>
</evidence>
<evidence type="ECO:0000256" key="2">
    <source>
        <dbReference type="ARBA" id="ARBA00023125"/>
    </source>
</evidence>
<dbReference type="InterPro" id="IPR009057">
    <property type="entry name" value="Homeodomain-like_sf"/>
</dbReference>
<dbReference type="PROSITE" id="PS01124">
    <property type="entry name" value="HTH_ARAC_FAMILY_2"/>
    <property type="match status" value="1"/>
</dbReference>
<keyword evidence="3" id="KW-0804">Transcription</keyword>
<sequence>MSFLTRDFDQAREILAPAYGDHAPRLLGGPERFVFRASTVETDLFGLDDDFYGSVVENDYRPLQNTLTIGLLREGRVALDDGDQQRIAAAGDLVWFRPDRAHRIWSEDIAPGFARLDLAALERVAHEIAGEAAGPLRFLPGPAVSERRTRYWDTTRRWIAETLLPDDALMAEPLMRAEAFRTLARATLLAVPNTALDALADPAGPGPGGAEPATVRRAVEFIEANARTDIDITQIAEAARIGVRGLQAAFRRHRDQTPMDYVRRVRMQGAHGDLQAADPTAGDTVAAIAARWGLIHAGRFSVEYRELYGCSPRDTLRR</sequence>
<dbReference type="Gene3D" id="1.10.10.60">
    <property type="entry name" value="Homeodomain-like"/>
    <property type="match status" value="1"/>
</dbReference>
<dbReference type="Proteomes" id="UP001199469">
    <property type="component" value="Unassembled WGS sequence"/>
</dbReference>
<evidence type="ECO:0000256" key="1">
    <source>
        <dbReference type="ARBA" id="ARBA00023015"/>
    </source>
</evidence>
<keyword evidence="1" id="KW-0805">Transcription regulation</keyword>
<protein>
    <submittedName>
        <fullName evidence="5">AraC family transcriptional regulator</fullName>
    </submittedName>
</protein>
<name>A0ABS8PCX9_9PSEU</name>
<comment type="caution">
    <text evidence="5">The sequence shown here is derived from an EMBL/GenBank/DDBJ whole genome shotgun (WGS) entry which is preliminary data.</text>
</comment>
<reference evidence="5 6" key="1">
    <citation type="submission" date="2021-11" db="EMBL/GenBank/DDBJ databases">
        <title>Draft genome sequence of Actinomycetospora sp. SF1 isolated from the rhizosphere soil.</title>
        <authorList>
            <person name="Duangmal K."/>
            <person name="Chantavorakit T."/>
        </authorList>
    </citation>
    <scope>NUCLEOTIDE SEQUENCE [LARGE SCALE GENOMIC DNA]</scope>
    <source>
        <strain evidence="5 6">TBRC 5722</strain>
    </source>
</reference>
<organism evidence="5 6">
    <name type="scientific">Actinomycetospora endophytica</name>
    <dbReference type="NCBI Taxonomy" id="2291215"/>
    <lineage>
        <taxon>Bacteria</taxon>
        <taxon>Bacillati</taxon>
        <taxon>Actinomycetota</taxon>
        <taxon>Actinomycetes</taxon>
        <taxon>Pseudonocardiales</taxon>
        <taxon>Pseudonocardiaceae</taxon>
        <taxon>Actinomycetospora</taxon>
    </lineage>
</organism>
<gene>
    <name evidence="5" type="ORF">LQ327_22390</name>
</gene>
<dbReference type="EMBL" id="JAJNDB010000005">
    <property type="protein sequence ID" value="MCD2196125.1"/>
    <property type="molecule type" value="Genomic_DNA"/>
</dbReference>
<proteinExistence type="predicted"/>
<dbReference type="Pfam" id="PF02311">
    <property type="entry name" value="AraC_binding"/>
    <property type="match status" value="1"/>
</dbReference>
<dbReference type="SMART" id="SM00342">
    <property type="entry name" value="HTH_ARAC"/>
    <property type="match status" value="1"/>
</dbReference>
<accession>A0ABS8PCX9</accession>
<keyword evidence="2" id="KW-0238">DNA-binding</keyword>
<dbReference type="PANTHER" id="PTHR46796">
    <property type="entry name" value="HTH-TYPE TRANSCRIPTIONAL ACTIVATOR RHAS-RELATED"/>
    <property type="match status" value="1"/>
</dbReference>
<dbReference type="InterPro" id="IPR050204">
    <property type="entry name" value="AraC_XylS_family_regulators"/>
</dbReference>
<evidence type="ECO:0000313" key="5">
    <source>
        <dbReference type="EMBL" id="MCD2196125.1"/>
    </source>
</evidence>
<dbReference type="RefSeq" id="WP_230737980.1">
    <property type="nucleotide sequence ID" value="NZ_JAJNDB010000005.1"/>
</dbReference>
<dbReference type="PANTHER" id="PTHR46796:SF12">
    <property type="entry name" value="HTH-TYPE DNA-BINDING TRANSCRIPTIONAL ACTIVATOR EUTR"/>
    <property type="match status" value="1"/>
</dbReference>
<dbReference type="InterPro" id="IPR003313">
    <property type="entry name" value="AraC-bd"/>
</dbReference>
<feature type="domain" description="HTH araC/xylS-type" evidence="4">
    <location>
        <begin position="216"/>
        <end position="318"/>
    </location>
</feature>
<dbReference type="SUPFAM" id="SSF46689">
    <property type="entry name" value="Homeodomain-like"/>
    <property type="match status" value="1"/>
</dbReference>
<evidence type="ECO:0000259" key="4">
    <source>
        <dbReference type="PROSITE" id="PS01124"/>
    </source>
</evidence>
<dbReference type="Pfam" id="PF12833">
    <property type="entry name" value="HTH_18"/>
    <property type="match status" value="1"/>
</dbReference>
<dbReference type="InterPro" id="IPR018060">
    <property type="entry name" value="HTH_AraC"/>
</dbReference>
<evidence type="ECO:0000313" key="6">
    <source>
        <dbReference type="Proteomes" id="UP001199469"/>
    </source>
</evidence>